<dbReference type="PANTHER" id="PTHR30041:SF4">
    <property type="entry name" value="ARSENATE REDUCTASE"/>
    <property type="match status" value="1"/>
</dbReference>
<dbReference type="Gene3D" id="3.40.30.10">
    <property type="entry name" value="Glutaredoxin"/>
    <property type="match status" value="1"/>
</dbReference>
<dbReference type="EMBL" id="CP060203">
    <property type="protein sequence ID" value="QNS42703.1"/>
    <property type="molecule type" value="Genomic_DNA"/>
</dbReference>
<keyword evidence="4" id="KW-1185">Reference proteome</keyword>
<comment type="similarity">
    <text evidence="1 2">Belongs to the ArsC family.</text>
</comment>
<sequence>MMIKVLHNNNCSKSRAILEHLDENNVPFEIIDFIENPLSEIELKTVLKKLNTDVQGLIRKNEALFKEKFANQDLSDDEWIKVLVQNPSLIQRPILIKGNVAMIARPIENVNFFIEN</sequence>
<proteinExistence type="inferred from homology"/>
<accession>A0A7H1E0E5</accession>
<protein>
    <submittedName>
        <fullName evidence="3">Arsenate reductase (Glutaredoxin)</fullName>
    </submittedName>
</protein>
<dbReference type="InterPro" id="IPR036249">
    <property type="entry name" value="Thioredoxin-like_sf"/>
</dbReference>
<dbReference type="Pfam" id="PF03960">
    <property type="entry name" value="ArsC"/>
    <property type="match status" value="1"/>
</dbReference>
<dbReference type="KEGG" id="cmaq:H0S70_05310"/>
<evidence type="ECO:0000313" key="4">
    <source>
        <dbReference type="Proteomes" id="UP000516438"/>
    </source>
</evidence>
<organism evidence="3 4">
    <name type="scientific">Chryseobacterium manosquense</name>
    <dbReference type="NCBI Taxonomy" id="2754694"/>
    <lineage>
        <taxon>Bacteria</taxon>
        <taxon>Pseudomonadati</taxon>
        <taxon>Bacteroidota</taxon>
        <taxon>Flavobacteriia</taxon>
        <taxon>Flavobacteriales</taxon>
        <taxon>Weeksellaceae</taxon>
        <taxon>Chryseobacterium group</taxon>
        <taxon>Chryseobacterium</taxon>
    </lineage>
</organism>
<dbReference type="AlphaFoldDB" id="A0A7H1E0E5"/>
<name>A0A7H1E0E5_9FLAO</name>
<dbReference type="Proteomes" id="UP000516438">
    <property type="component" value="Chromosome"/>
</dbReference>
<evidence type="ECO:0000256" key="1">
    <source>
        <dbReference type="ARBA" id="ARBA00007198"/>
    </source>
</evidence>
<dbReference type="PANTHER" id="PTHR30041">
    <property type="entry name" value="ARSENATE REDUCTASE"/>
    <property type="match status" value="1"/>
</dbReference>
<dbReference type="PROSITE" id="PS51353">
    <property type="entry name" value="ARSC"/>
    <property type="match status" value="1"/>
</dbReference>
<reference evidence="3 4" key="1">
    <citation type="submission" date="2020-07" db="EMBL/GenBank/DDBJ databases">
        <title>Complete genome and description of Chryseobacterium manosquense strain Marseille-Q2069 sp. nov.</title>
        <authorList>
            <person name="Boxberger M."/>
        </authorList>
    </citation>
    <scope>NUCLEOTIDE SEQUENCE [LARGE SCALE GENOMIC DNA]</scope>
    <source>
        <strain evidence="3 4">Marseille-Q2069</strain>
    </source>
</reference>
<gene>
    <name evidence="3" type="ORF">H0S70_05310</name>
</gene>
<dbReference type="InterPro" id="IPR006660">
    <property type="entry name" value="Arsenate_reductase-like"/>
</dbReference>
<dbReference type="SUPFAM" id="SSF52833">
    <property type="entry name" value="Thioredoxin-like"/>
    <property type="match status" value="1"/>
</dbReference>
<evidence type="ECO:0000256" key="2">
    <source>
        <dbReference type="PROSITE-ProRule" id="PRU01282"/>
    </source>
</evidence>
<evidence type="ECO:0000313" key="3">
    <source>
        <dbReference type="EMBL" id="QNS42703.1"/>
    </source>
</evidence>